<dbReference type="Gene3D" id="2.60.450.10">
    <property type="entry name" value="Lipopolysaccharide (LPS) transport protein A like domain"/>
    <property type="match status" value="3"/>
</dbReference>
<dbReference type="Pfam" id="PF03968">
    <property type="entry name" value="LptD_N"/>
    <property type="match status" value="1"/>
</dbReference>
<dbReference type="InterPro" id="IPR005653">
    <property type="entry name" value="OstA-like_N"/>
</dbReference>
<proteinExistence type="predicted"/>
<feature type="chain" id="PRO_5003184960" evidence="2">
    <location>
        <begin position="24"/>
        <end position="234"/>
    </location>
</feature>
<sequence length="234" mass="25262">MKNIYKLITVIIFTFLSVGSVFAADITADELVYDSQTKTVSATGNVVINDGESTITGASGKYDFNDKTAILSGGVNYTKNQDTLSCETLYIYSDKTINGKGNVELDFKSENIFLSGDEISYNQNTGIGQINGNGYFKSQDGIIRAPQIEGHLKDVLITASGGVEITAYTQNVHATGNELIYTKSGTYGTDGKLVLKGNAVATQNGNRFEGPELVFKEEEKVIETNGRSTMTIDL</sequence>
<dbReference type="PANTHER" id="PTHR30189:SF1">
    <property type="entry name" value="LPS-ASSEMBLY PROTEIN LPTD"/>
    <property type="match status" value="1"/>
</dbReference>
<protein>
    <submittedName>
        <fullName evidence="4">OstA-like protein</fullName>
    </submittedName>
</protein>
<evidence type="ECO:0000313" key="4">
    <source>
        <dbReference type="EMBL" id="EFR42447.1"/>
    </source>
</evidence>
<feature type="signal peptide" evidence="2">
    <location>
        <begin position="1"/>
        <end position="23"/>
    </location>
</feature>
<feature type="domain" description="Organic solvent tolerance-like N-terminal" evidence="3">
    <location>
        <begin position="55"/>
        <end position="153"/>
    </location>
</feature>
<dbReference type="RefSeq" id="WP_007555025.1">
    <property type="nucleotide sequence ID" value="NZ_AENT01000025.1"/>
</dbReference>
<evidence type="ECO:0000256" key="2">
    <source>
        <dbReference type="SAM" id="SignalP"/>
    </source>
</evidence>
<evidence type="ECO:0000259" key="3">
    <source>
        <dbReference type="Pfam" id="PF03968"/>
    </source>
</evidence>
<dbReference type="eggNOG" id="COG1934">
    <property type="taxonomic scope" value="Bacteria"/>
</dbReference>
<name>E4L9W6_9FIRM</name>
<dbReference type="Proteomes" id="UP000004594">
    <property type="component" value="Unassembled WGS sequence"/>
</dbReference>
<keyword evidence="2" id="KW-0732">Signal</keyword>
<keyword evidence="1" id="KW-0998">Cell outer membrane</keyword>
<dbReference type="InterPro" id="IPR050218">
    <property type="entry name" value="LptD"/>
</dbReference>
<dbReference type="GO" id="GO:0009279">
    <property type="term" value="C:cell outer membrane"/>
    <property type="evidence" value="ECO:0007669"/>
    <property type="project" value="TreeGrafter"/>
</dbReference>
<dbReference type="GO" id="GO:1990351">
    <property type="term" value="C:transporter complex"/>
    <property type="evidence" value="ECO:0007669"/>
    <property type="project" value="TreeGrafter"/>
</dbReference>
<dbReference type="EMBL" id="AENT01000025">
    <property type="protein sequence ID" value="EFR42447.1"/>
    <property type="molecule type" value="Genomic_DNA"/>
</dbReference>
<dbReference type="AlphaFoldDB" id="E4L9W6"/>
<dbReference type="PANTHER" id="PTHR30189">
    <property type="entry name" value="LPS-ASSEMBLY PROTEIN"/>
    <property type="match status" value="1"/>
</dbReference>
<reference evidence="4 5" key="1">
    <citation type="submission" date="2010-11" db="EMBL/GenBank/DDBJ databases">
        <authorList>
            <person name="Durkin A.S."/>
            <person name="Madupu R."/>
            <person name="Torralba M."/>
            <person name="Gillis M."/>
            <person name="Methe B."/>
            <person name="Sutton G."/>
            <person name="Nelson K.E."/>
        </authorList>
    </citation>
    <scope>NUCLEOTIDE SEQUENCE [LARGE SCALE GENOMIC DNA]</scope>
    <source>
        <strain evidence="4 5">UPII 345-E</strain>
    </source>
</reference>
<comment type="caution">
    <text evidence="4">The sequence shown here is derived from an EMBL/GenBank/DDBJ whole genome shotgun (WGS) entry which is preliminary data.</text>
</comment>
<organism evidence="4 5">
    <name type="scientific">Dialister micraerophilus UPII 345-E</name>
    <dbReference type="NCBI Taxonomy" id="910314"/>
    <lineage>
        <taxon>Bacteria</taxon>
        <taxon>Bacillati</taxon>
        <taxon>Bacillota</taxon>
        <taxon>Negativicutes</taxon>
        <taxon>Veillonellales</taxon>
        <taxon>Veillonellaceae</taxon>
        <taxon>Dialister</taxon>
    </lineage>
</organism>
<accession>E4L9W6</accession>
<evidence type="ECO:0000313" key="5">
    <source>
        <dbReference type="Proteomes" id="UP000004594"/>
    </source>
</evidence>
<keyword evidence="1" id="KW-0472">Membrane</keyword>
<gene>
    <name evidence="4" type="ORF">HMPREF9220_0127</name>
</gene>
<evidence type="ECO:0000256" key="1">
    <source>
        <dbReference type="ARBA" id="ARBA00023237"/>
    </source>
</evidence>
<dbReference type="OrthoDB" id="1678041at2"/>